<proteinExistence type="predicted"/>
<feature type="domain" description="NodB homology" evidence="2">
    <location>
        <begin position="35"/>
        <end position="272"/>
    </location>
</feature>
<comment type="caution">
    <text evidence="3">The sequence shown here is derived from an EMBL/GenBank/DDBJ whole genome shotgun (WGS) entry which is preliminary data.</text>
</comment>
<evidence type="ECO:0000256" key="1">
    <source>
        <dbReference type="SAM" id="SignalP"/>
    </source>
</evidence>
<dbReference type="AlphaFoldDB" id="A0A7V8GP34"/>
<keyword evidence="4" id="KW-1185">Reference proteome</keyword>
<evidence type="ECO:0000259" key="2">
    <source>
        <dbReference type="PROSITE" id="PS51677"/>
    </source>
</evidence>
<evidence type="ECO:0000313" key="3">
    <source>
        <dbReference type="EMBL" id="KAF1687362.1"/>
    </source>
</evidence>
<accession>A0A7V8GP34</accession>
<dbReference type="Pfam" id="PF01522">
    <property type="entry name" value="Polysacc_deac_1"/>
    <property type="match status" value="1"/>
</dbReference>
<dbReference type="PROSITE" id="PS51257">
    <property type="entry name" value="PROKAR_LIPOPROTEIN"/>
    <property type="match status" value="1"/>
</dbReference>
<dbReference type="PROSITE" id="PS51677">
    <property type="entry name" value="NODB"/>
    <property type="match status" value="1"/>
</dbReference>
<dbReference type="RefSeq" id="WP_162310381.1">
    <property type="nucleotide sequence ID" value="NZ_JACHGU010000005.1"/>
</dbReference>
<dbReference type="EMBL" id="MWIP01000003">
    <property type="protein sequence ID" value="KAF1687362.1"/>
    <property type="molecule type" value="Genomic_DNA"/>
</dbReference>
<reference evidence="3 4" key="1">
    <citation type="submission" date="2017-10" db="EMBL/GenBank/DDBJ databases">
        <title>Whole genome sequencing of Pseudoxanthomonas broegbernensis DSM 12573(T).</title>
        <authorList>
            <person name="Kumar S."/>
            <person name="Bansal K."/>
            <person name="Kaur A."/>
            <person name="Patil P."/>
            <person name="Sharma S."/>
            <person name="Patil P.B."/>
        </authorList>
    </citation>
    <scope>NUCLEOTIDE SEQUENCE [LARGE SCALE GENOMIC DNA]</scope>
    <source>
        <strain evidence="3 4">DSM 12573</strain>
    </source>
</reference>
<name>A0A7V8GP34_9GAMM</name>
<dbReference type="InterPro" id="IPR002509">
    <property type="entry name" value="NODB_dom"/>
</dbReference>
<dbReference type="GO" id="GO:0016810">
    <property type="term" value="F:hydrolase activity, acting on carbon-nitrogen (but not peptide) bonds"/>
    <property type="evidence" value="ECO:0007669"/>
    <property type="project" value="InterPro"/>
</dbReference>
<dbReference type="InterPro" id="IPR011330">
    <property type="entry name" value="Glyco_hydro/deAcase_b/a-brl"/>
</dbReference>
<feature type="chain" id="PRO_5031445515" evidence="1">
    <location>
        <begin position="25"/>
        <end position="272"/>
    </location>
</feature>
<evidence type="ECO:0000313" key="4">
    <source>
        <dbReference type="Proteomes" id="UP000462066"/>
    </source>
</evidence>
<dbReference type="Proteomes" id="UP000462066">
    <property type="component" value="Unassembled WGS sequence"/>
</dbReference>
<dbReference type="Gene3D" id="3.20.20.370">
    <property type="entry name" value="Glycoside hydrolase/deacetylase"/>
    <property type="match status" value="1"/>
</dbReference>
<dbReference type="GO" id="GO:0005975">
    <property type="term" value="P:carbohydrate metabolic process"/>
    <property type="evidence" value="ECO:0007669"/>
    <property type="project" value="InterPro"/>
</dbReference>
<dbReference type="SUPFAM" id="SSF88713">
    <property type="entry name" value="Glycoside hydrolase/deacetylase"/>
    <property type="match status" value="1"/>
</dbReference>
<feature type="signal peptide" evidence="1">
    <location>
        <begin position="1"/>
        <end position="24"/>
    </location>
</feature>
<gene>
    <name evidence="3" type="ORF">B1992_05150</name>
</gene>
<keyword evidence="1" id="KW-0732">Signal</keyword>
<organism evidence="3 4">
    <name type="scientific">Pseudoxanthomonas broegbernensis</name>
    <dbReference type="NCBI Taxonomy" id="83619"/>
    <lineage>
        <taxon>Bacteria</taxon>
        <taxon>Pseudomonadati</taxon>
        <taxon>Pseudomonadota</taxon>
        <taxon>Gammaproteobacteria</taxon>
        <taxon>Lysobacterales</taxon>
        <taxon>Lysobacteraceae</taxon>
        <taxon>Pseudoxanthomonas</taxon>
    </lineage>
</organism>
<protein>
    <submittedName>
        <fullName evidence="3">Polysaccharide deacetylase</fullName>
    </submittedName>
</protein>
<sequence length="272" mass="29685">MGIRRRPQGPCLLLLLACTWTLQAQDFAWPGTAKAAVSLAYDDALDSQLDNAVPALDRHGFKATFYLTPGRGNLPGRAQEWRAVAGHGHELGNHTLFHQCDGSRPGRDWVEAHRDLSTTTAAQMQDQVRAANAFLQVLDGRTERTFTAPCGDRGASDGEYVDGVRELFAGMKVSQGAHAARSMADFDRYAVPIEAPEGVTGAQLIARVEAAARSGTVAAFTFHGIGGDYMSVSAQAHEELLDYLDRHRDVYWTATFLDIARWVRDREASATP</sequence>